<reference evidence="1 2" key="1">
    <citation type="submission" date="2020-12" db="EMBL/GenBank/DDBJ databases">
        <title>Geomonas sp. Red259, isolated from paddy soil.</title>
        <authorList>
            <person name="Xu Z."/>
            <person name="Zhang Z."/>
            <person name="Masuda Y."/>
            <person name="Itoh H."/>
            <person name="Senoo K."/>
        </authorList>
    </citation>
    <scope>NUCLEOTIDE SEQUENCE [LARGE SCALE GENOMIC DNA]</scope>
    <source>
        <strain evidence="1 2">Red259</strain>
    </source>
</reference>
<organism evidence="1 2">
    <name type="scientific">Geomonas propionica</name>
    <dbReference type="NCBI Taxonomy" id="2798582"/>
    <lineage>
        <taxon>Bacteria</taxon>
        <taxon>Pseudomonadati</taxon>
        <taxon>Thermodesulfobacteriota</taxon>
        <taxon>Desulfuromonadia</taxon>
        <taxon>Geobacterales</taxon>
        <taxon>Geobacteraceae</taxon>
        <taxon>Geomonas</taxon>
    </lineage>
</organism>
<accession>A0ABS0YXM6</accession>
<dbReference type="EMBL" id="JAEMHK010000023">
    <property type="protein sequence ID" value="MBJ6802689.1"/>
    <property type="molecule type" value="Genomic_DNA"/>
</dbReference>
<sequence length="254" mass="27962">MFITASGCGLVGSKVARFTSDFKTLPSDGCILYEKGAEALAEETARSLPRAIKTVESRQFGEFKEPIKIYAFADTKSFAKFVNVPEVIKGAATRNEVYLSGQLLGKMGEVQGVLTHELSHVQLSQSLGAVTFNRVLPRWFREGLAIYIADGGGATNATETETIVQFQLGNHFAPETDGALFNLNLPGPKGLEPKIFYRQSGMFVQFMAINHPEQFKALLKGLQEGKNFEAEFAECFKCKVDTMLQAFIGTLRRT</sequence>
<keyword evidence="2" id="KW-1185">Reference proteome</keyword>
<protein>
    <recommendedName>
        <fullName evidence="3">Peptidase MA-like domain-containing protein</fullName>
    </recommendedName>
</protein>
<evidence type="ECO:0000313" key="2">
    <source>
        <dbReference type="Proteomes" id="UP000641025"/>
    </source>
</evidence>
<proteinExistence type="predicted"/>
<gene>
    <name evidence="1" type="ORF">JFN90_21375</name>
</gene>
<comment type="caution">
    <text evidence="1">The sequence shown here is derived from an EMBL/GenBank/DDBJ whole genome shotgun (WGS) entry which is preliminary data.</text>
</comment>
<evidence type="ECO:0008006" key="3">
    <source>
        <dbReference type="Google" id="ProtNLM"/>
    </source>
</evidence>
<dbReference type="Proteomes" id="UP000641025">
    <property type="component" value="Unassembled WGS sequence"/>
</dbReference>
<evidence type="ECO:0000313" key="1">
    <source>
        <dbReference type="EMBL" id="MBJ6802689.1"/>
    </source>
</evidence>
<name>A0ABS0YXM6_9BACT</name>